<gene>
    <name evidence="1" type="ORF">NCTC13315_02866</name>
</gene>
<reference evidence="1 2" key="1">
    <citation type="submission" date="2018-06" db="EMBL/GenBank/DDBJ databases">
        <authorList>
            <consortium name="Pathogen Informatics"/>
            <person name="Doyle S."/>
        </authorList>
    </citation>
    <scope>NUCLEOTIDE SEQUENCE [LARGE SCALE GENOMIC DNA]</scope>
    <source>
        <strain evidence="1 2">NCTC13315</strain>
    </source>
</reference>
<dbReference type="Proteomes" id="UP000254968">
    <property type="component" value="Unassembled WGS sequence"/>
</dbReference>
<evidence type="ECO:0000313" key="2">
    <source>
        <dbReference type="Proteomes" id="UP000254968"/>
    </source>
</evidence>
<name>A0A378JNN4_9GAMM</name>
<protein>
    <submittedName>
        <fullName evidence="1">Uncharacterized protein</fullName>
    </submittedName>
</protein>
<proteinExistence type="predicted"/>
<dbReference type="Pfam" id="PF12686">
    <property type="entry name" value="DUF3800"/>
    <property type="match status" value="1"/>
</dbReference>
<keyword evidence="2" id="KW-1185">Reference proteome</keyword>
<dbReference type="EMBL" id="UGNV01000002">
    <property type="protein sequence ID" value="STX55494.1"/>
    <property type="molecule type" value="Genomic_DNA"/>
</dbReference>
<organism evidence="1 2">
    <name type="scientific">Legionella beliardensis</name>
    <dbReference type="NCBI Taxonomy" id="91822"/>
    <lineage>
        <taxon>Bacteria</taxon>
        <taxon>Pseudomonadati</taxon>
        <taxon>Pseudomonadota</taxon>
        <taxon>Gammaproteobacteria</taxon>
        <taxon>Legionellales</taxon>
        <taxon>Legionellaceae</taxon>
        <taxon>Legionella</taxon>
    </lineage>
</organism>
<accession>A0A378JNN4</accession>
<dbReference type="AlphaFoldDB" id="A0A378JNN4"/>
<sequence length="357" mass="42340">MSQVIPSRDSEIRSSLVLHLLHIIFQKILAKKFWKETFFEINLKKLNTQTLEKKGRVNKCYKVLTELSESEDSSFKVYSVYKPLFLFHSFLTFFHDSAYEKKFPNKSYITGDPDWLFFRMQDLWFHFVRIAGLGYIFKLIELYSFFMERGSKEGYESLIEHIKILKDDCEQAALIYRWILNTTLEDCVKLINGNSIQNEPAQPSWLDTTLPCVYQLLNHWTYFFDGKNFDVVHDDSWVLKKRDWIITSLKGNPEEKQRILKSKVRDKCFYIYPDYLPIHNFEFKNSENYAALQIADLLAGLINEFAVNLCAEKSSNEHLDLIIDLIAEDSFIYMFPTINYARIEDRQIICSKNVRFM</sequence>
<dbReference type="InterPro" id="IPR024524">
    <property type="entry name" value="DUF3800"/>
</dbReference>
<evidence type="ECO:0000313" key="1">
    <source>
        <dbReference type="EMBL" id="STX55494.1"/>
    </source>
</evidence>